<dbReference type="EMBL" id="JABFTX010000003">
    <property type="protein sequence ID" value="MCE8004251.1"/>
    <property type="molecule type" value="Genomic_DNA"/>
</dbReference>
<evidence type="ECO:0000313" key="2">
    <source>
        <dbReference type="EMBL" id="MCE8004251.1"/>
    </source>
</evidence>
<gene>
    <name evidence="2" type="ORF">HOP53_15540</name>
</gene>
<keyword evidence="3" id="KW-1185">Reference proteome</keyword>
<dbReference type="Proteomes" id="UP001320168">
    <property type="component" value="Unassembled WGS sequence"/>
</dbReference>
<evidence type="ECO:0000256" key="1">
    <source>
        <dbReference type="SAM" id="MobiDB-lite"/>
    </source>
</evidence>
<evidence type="ECO:0000313" key="3">
    <source>
        <dbReference type="Proteomes" id="UP001320168"/>
    </source>
</evidence>
<proteinExistence type="predicted"/>
<reference evidence="2 3" key="1">
    <citation type="journal article" date="2021" name="Front. Microbiol.">
        <title>Aerobic Denitrification and Heterotrophic Sulfur Oxidation in the Genus Halomonas Revealed by Six Novel Species Characterizations and Genome-Based Analysis.</title>
        <authorList>
            <person name="Wang L."/>
            <person name="Shao Z."/>
        </authorList>
    </citation>
    <scope>NUCLEOTIDE SEQUENCE [LARGE SCALE GENOMIC DNA]</scope>
    <source>
        <strain evidence="2 3">MCCC 1A11081</strain>
    </source>
</reference>
<accession>A0ABS9A6D4</accession>
<feature type="region of interest" description="Disordered" evidence="1">
    <location>
        <begin position="69"/>
        <end position="91"/>
    </location>
</feature>
<comment type="caution">
    <text evidence="2">The sequence shown here is derived from an EMBL/GenBank/DDBJ whole genome shotgun (WGS) entry which is preliminary data.</text>
</comment>
<sequence length="91" mass="10224">MATRKPQQMCALKIGFITLLLPASKGMRVMQELQSAVEADWDYVERGHHYTVKERPDLQLTLIDAEQISMPHAAAPSRGRRASRPSLLGHD</sequence>
<dbReference type="RefSeq" id="WP_234270881.1">
    <property type="nucleotide sequence ID" value="NZ_JABFTX010000003.1"/>
</dbReference>
<protein>
    <submittedName>
        <fullName evidence="2">Uncharacterized protein</fullName>
    </submittedName>
</protein>
<name>A0ABS9A6D4_9GAMM</name>
<organism evidence="2 3">
    <name type="scientific">Billgrantia ethanolica</name>
    <dbReference type="NCBI Taxonomy" id="2733486"/>
    <lineage>
        <taxon>Bacteria</taxon>
        <taxon>Pseudomonadati</taxon>
        <taxon>Pseudomonadota</taxon>
        <taxon>Gammaproteobacteria</taxon>
        <taxon>Oceanospirillales</taxon>
        <taxon>Halomonadaceae</taxon>
        <taxon>Billgrantia</taxon>
    </lineage>
</organism>